<dbReference type="CDD" id="cd05911">
    <property type="entry name" value="Firefly_Luc_like"/>
    <property type="match status" value="1"/>
</dbReference>
<dbReference type="PROSITE" id="PS00455">
    <property type="entry name" value="AMP_BINDING"/>
    <property type="match status" value="1"/>
</dbReference>
<dbReference type="FunFam" id="3.30.300.30:FF:000007">
    <property type="entry name" value="4-coumarate--CoA ligase 2"/>
    <property type="match status" value="1"/>
</dbReference>
<gene>
    <name evidence="7" type="ORF">GGP41_000539</name>
</gene>
<evidence type="ECO:0000313" key="8">
    <source>
        <dbReference type="Proteomes" id="UP000624244"/>
    </source>
</evidence>
<accession>A0A8H5ZML9</accession>
<dbReference type="InterPro" id="IPR045851">
    <property type="entry name" value="AMP-bd_C_sf"/>
</dbReference>
<evidence type="ECO:0000256" key="4">
    <source>
        <dbReference type="ARBA" id="ARBA00022840"/>
    </source>
</evidence>
<evidence type="ECO:0000259" key="6">
    <source>
        <dbReference type="Pfam" id="PF13193"/>
    </source>
</evidence>
<dbReference type="SUPFAM" id="SSF56801">
    <property type="entry name" value="Acetyl-CoA synthetase-like"/>
    <property type="match status" value="1"/>
</dbReference>
<dbReference type="OMA" id="YIMPKFD"/>
<dbReference type="GO" id="GO:0016405">
    <property type="term" value="F:CoA-ligase activity"/>
    <property type="evidence" value="ECO:0007669"/>
    <property type="project" value="TreeGrafter"/>
</dbReference>
<protein>
    <submittedName>
        <fullName evidence="7">Uncharacterized protein</fullName>
    </submittedName>
</protein>
<sequence length="565" mass="62731">MPIKSRITIPVPQVSLPTYIFDSPTAPLPKTPILISATNPESHFLSLHDHRQYAKRFASGLLRAGLQPGDRVLLFSSNTLFFPAVVMGTIMAEGIFTGANPSYVARELAYQLQDSGARYLICAEANIDTGIAAAKEIGLSADCIFVFDDGAATFEGRKVERDSELGRIRHWTELLGTPEHGDAYAWPELSTAEELDRVVALNYSSGTTGVAKGVMITHRNYISNCVQQLYLPEQEEGWQESLPRRRYLIFLPMYHAMAQSWFCMGALKQQIPVYMMAKFDLLQMLEYVQKYRITDLVLVPPIVVLMAKHPATRNYDLSSVESVGSGAAPLGGEIKQELERLWPPGKISIRNGWGMTELTCVGCNHYPSVQYPSSSVGELYPNLEAKIVLDDQGQVEAPQGEKGEIWMRGPNVMKGYWKKPEATKETITPDGWLKTGDSAYVDANQYIYIVDRVKELIKVKGLQVAPAELEALLLDHPQVQDAAVIGVQAEGTELPRAYIVLRSSVNATPEMAANIKAWLAERVSKYKRLEGGVHFVDAIPKNPSGKILRKELRSRAAQEDPKPKL</sequence>
<dbReference type="Gene3D" id="3.40.50.12780">
    <property type="entry name" value="N-terminal domain of ligase-like"/>
    <property type="match status" value="1"/>
</dbReference>
<comment type="caution">
    <text evidence="7">The sequence shown here is derived from an EMBL/GenBank/DDBJ whole genome shotgun (WGS) entry which is preliminary data.</text>
</comment>
<comment type="pathway">
    <text evidence="1">Siderophore biosynthesis.</text>
</comment>
<dbReference type="PANTHER" id="PTHR24096:SF424">
    <property type="entry name" value="ACETYL-COA SYNTHETASE-LIKE PROTEIN-RELATED"/>
    <property type="match status" value="1"/>
</dbReference>
<dbReference type="InterPro" id="IPR000873">
    <property type="entry name" value="AMP-dep_synth/lig_dom"/>
</dbReference>
<evidence type="ECO:0000259" key="5">
    <source>
        <dbReference type="Pfam" id="PF00501"/>
    </source>
</evidence>
<evidence type="ECO:0000256" key="1">
    <source>
        <dbReference type="ARBA" id="ARBA00004924"/>
    </source>
</evidence>
<dbReference type="InterPro" id="IPR025110">
    <property type="entry name" value="AMP-bd_C"/>
</dbReference>
<keyword evidence="4" id="KW-0067">ATP-binding</keyword>
<evidence type="ECO:0000256" key="2">
    <source>
        <dbReference type="ARBA" id="ARBA00006432"/>
    </source>
</evidence>
<dbReference type="EMBL" id="WNKQ01000004">
    <property type="protein sequence ID" value="KAF5851830.1"/>
    <property type="molecule type" value="Genomic_DNA"/>
</dbReference>
<reference evidence="7" key="1">
    <citation type="submission" date="2019-11" db="EMBL/GenBank/DDBJ databases">
        <title>Bipolaris sorokiniana Genome sequencing.</title>
        <authorList>
            <person name="Wang H."/>
        </authorList>
    </citation>
    <scope>NUCLEOTIDE SEQUENCE</scope>
</reference>
<evidence type="ECO:0000313" key="7">
    <source>
        <dbReference type="EMBL" id="KAF5851830.1"/>
    </source>
</evidence>
<evidence type="ECO:0000256" key="3">
    <source>
        <dbReference type="ARBA" id="ARBA00022741"/>
    </source>
</evidence>
<dbReference type="Pfam" id="PF13193">
    <property type="entry name" value="AMP-binding_C"/>
    <property type="match status" value="1"/>
</dbReference>
<dbReference type="Proteomes" id="UP000624244">
    <property type="component" value="Unassembled WGS sequence"/>
</dbReference>
<keyword evidence="3" id="KW-0547">Nucleotide-binding</keyword>
<dbReference type="Pfam" id="PF00501">
    <property type="entry name" value="AMP-binding"/>
    <property type="match status" value="1"/>
</dbReference>
<dbReference type="Gene3D" id="3.30.300.30">
    <property type="match status" value="1"/>
</dbReference>
<organism evidence="7 8">
    <name type="scientific">Cochliobolus sativus</name>
    <name type="common">Common root rot and spot blotch fungus</name>
    <name type="synonym">Bipolaris sorokiniana</name>
    <dbReference type="NCBI Taxonomy" id="45130"/>
    <lineage>
        <taxon>Eukaryota</taxon>
        <taxon>Fungi</taxon>
        <taxon>Dikarya</taxon>
        <taxon>Ascomycota</taxon>
        <taxon>Pezizomycotina</taxon>
        <taxon>Dothideomycetes</taxon>
        <taxon>Pleosporomycetidae</taxon>
        <taxon>Pleosporales</taxon>
        <taxon>Pleosporineae</taxon>
        <taxon>Pleosporaceae</taxon>
        <taxon>Bipolaris</taxon>
    </lineage>
</organism>
<dbReference type="FunFam" id="3.40.50.12780:FF:000003">
    <property type="entry name" value="Long-chain-fatty-acid--CoA ligase FadD"/>
    <property type="match status" value="1"/>
</dbReference>
<dbReference type="AlphaFoldDB" id="A0A8H5ZML9"/>
<dbReference type="GO" id="GO:0005524">
    <property type="term" value="F:ATP binding"/>
    <property type="evidence" value="ECO:0007669"/>
    <property type="project" value="UniProtKB-KW"/>
</dbReference>
<dbReference type="InterPro" id="IPR020845">
    <property type="entry name" value="AMP-binding_CS"/>
</dbReference>
<feature type="domain" description="AMP-binding enzyme C-terminal" evidence="6">
    <location>
        <begin position="468"/>
        <end position="546"/>
    </location>
</feature>
<dbReference type="PANTHER" id="PTHR24096">
    <property type="entry name" value="LONG-CHAIN-FATTY-ACID--COA LIGASE"/>
    <property type="match status" value="1"/>
</dbReference>
<comment type="similarity">
    <text evidence="2">Belongs to the ATP-dependent AMP-binding enzyme family.</text>
</comment>
<proteinExistence type="inferred from homology"/>
<name>A0A8H5ZML9_COCSA</name>
<dbReference type="InterPro" id="IPR042099">
    <property type="entry name" value="ANL_N_sf"/>
</dbReference>
<feature type="domain" description="AMP-dependent synthetase/ligase" evidence="5">
    <location>
        <begin position="40"/>
        <end position="417"/>
    </location>
</feature>